<dbReference type="SUPFAM" id="SSF55811">
    <property type="entry name" value="Nudix"/>
    <property type="match status" value="1"/>
</dbReference>
<dbReference type="GO" id="GO:0016787">
    <property type="term" value="F:hydrolase activity"/>
    <property type="evidence" value="ECO:0007669"/>
    <property type="project" value="UniProtKB-KW"/>
</dbReference>
<dbReference type="RefSeq" id="WP_125478895.1">
    <property type="nucleotide sequence ID" value="NZ_RSFW01000007.1"/>
</dbReference>
<dbReference type="InterPro" id="IPR015797">
    <property type="entry name" value="NUDIX_hydrolase-like_dom_sf"/>
</dbReference>
<comment type="caution">
    <text evidence="2">The sequence shown here is derived from an EMBL/GenBank/DDBJ whole genome shotgun (WGS) entry which is preliminary data.</text>
</comment>
<reference evidence="3" key="1">
    <citation type="submission" date="2018-12" db="EMBL/GenBank/DDBJ databases">
        <title>Bacillus chawlae sp. nov., Bacillus glennii sp. nov., and Bacillus saganii sp. nov. Isolated from the Vehicle Assembly Building at Kennedy Space Center where the Viking Spacecraft were Assembled.</title>
        <authorList>
            <person name="Seuylemezian A."/>
            <person name="Vaishampayan P."/>
        </authorList>
    </citation>
    <scope>NUCLEOTIDE SEQUENCE [LARGE SCALE GENOMIC DNA]</scope>
    <source>
        <strain evidence="3">DSM 13966</strain>
    </source>
</reference>
<accession>A0A3R9FHY1</accession>
<gene>
    <name evidence="2" type="ORF">EJA10_04880</name>
</gene>
<dbReference type="PROSITE" id="PS51462">
    <property type="entry name" value="NUDIX"/>
    <property type="match status" value="1"/>
</dbReference>
<dbReference type="Proteomes" id="UP000279911">
    <property type="component" value="Unassembled WGS sequence"/>
</dbReference>
<organism evidence="2 3">
    <name type="scientific">Mesobacillus subterraneus</name>
    <dbReference type="NCBI Taxonomy" id="285983"/>
    <lineage>
        <taxon>Bacteria</taxon>
        <taxon>Bacillati</taxon>
        <taxon>Bacillota</taxon>
        <taxon>Bacilli</taxon>
        <taxon>Bacillales</taxon>
        <taxon>Bacillaceae</taxon>
        <taxon>Mesobacillus</taxon>
    </lineage>
</organism>
<dbReference type="Pfam" id="PF00293">
    <property type="entry name" value="NUDIX"/>
    <property type="match status" value="1"/>
</dbReference>
<sequence length="152" mass="17912">MIRKAVGAIVFQGDRCLIVHKTNINTVNGKHRIKGEWDFIKGGIEESDRNTKETLLRELYEETGSREYKVIKEFEEKIHFSFPDHIKEKIGFEKQETTMFLVEFLGNADSLTPKDQEIDSIKLIEFDQVGEMLTHQDTKEFFKEWIEKQTKK</sequence>
<feature type="domain" description="Nudix hydrolase" evidence="1">
    <location>
        <begin position="1"/>
        <end position="147"/>
    </location>
</feature>
<evidence type="ECO:0000259" key="1">
    <source>
        <dbReference type="PROSITE" id="PS51462"/>
    </source>
</evidence>
<proteinExistence type="predicted"/>
<dbReference type="OrthoDB" id="9816289at2"/>
<dbReference type="EMBL" id="RSFW01000007">
    <property type="protein sequence ID" value="RSD28423.1"/>
    <property type="molecule type" value="Genomic_DNA"/>
</dbReference>
<keyword evidence="2" id="KW-0378">Hydrolase</keyword>
<dbReference type="Gene3D" id="3.90.79.10">
    <property type="entry name" value="Nucleoside Triphosphate Pyrophosphohydrolase"/>
    <property type="match status" value="1"/>
</dbReference>
<evidence type="ECO:0000313" key="3">
    <source>
        <dbReference type="Proteomes" id="UP000279911"/>
    </source>
</evidence>
<name>A0A3R9FHY1_9BACI</name>
<protein>
    <submittedName>
        <fullName evidence="2">NUDIX hydrolase</fullName>
    </submittedName>
</protein>
<evidence type="ECO:0000313" key="2">
    <source>
        <dbReference type="EMBL" id="RSD28423.1"/>
    </source>
</evidence>
<dbReference type="InterPro" id="IPR000086">
    <property type="entry name" value="NUDIX_hydrolase_dom"/>
</dbReference>
<dbReference type="AlphaFoldDB" id="A0A3R9FHY1"/>